<proteinExistence type="predicted"/>
<dbReference type="EMBL" id="NSKE01000001">
    <property type="protein sequence ID" value="PAU95657.1"/>
    <property type="molecule type" value="Genomic_DNA"/>
</dbReference>
<accession>A0A2A2GFE7</accession>
<sequence>MHLHEQDFLMRQIQFLTQLLQQIIFKKNQDKYQEAIEEIQNALTKLTKDHPKAFHQLDFEETLELFTKDKTFESELALAVADLLVEQGKLLYDESFKRSQKSMGQALILYKRSLKNPNASVPLDIEHKIKNLEKKVSANHLEQINNILN</sequence>
<protein>
    <recommendedName>
        <fullName evidence="3">Tetratricopeptide repeat protein</fullName>
    </recommendedName>
</protein>
<dbReference type="AlphaFoldDB" id="A0A2A2GFE7"/>
<name>A0A2A2GFE7_9BACT</name>
<evidence type="ECO:0000313" key="1">
    <source>
        <dbReference type="EMBL" id="PAU95657.1"/>
    </source>
</evidence>
<keyword evidence="2" id="KW-1185">Reference proteome</keyword>
<gene>
    <name evidence="1" type="ORF">CK503_00920</name>
</gene>
<organism evidence="1 2">
    <name type="scientific">Fodinibius salipaludis</name>
    <dbReference type="NCBI Taxonomy" id="2032627"/>
    <lineage>
        <taxon>Bacteria</taxon>
        <taxon>Pseudomonadati</taxon>
        <taxon>Balneolota</taxon>
        <taxon>Balneolia</taxon>
        <taxon>Balneolales</taxon>
        <taxon>Balneolaceae</taxon>
        <taxon>Fodinibius</taxon>
    </lineage>
</organism>
<evidence type="ECO:0000313" key="2">
    <source>
        <dbReference type="Proteomes" id="UP000218831"/>
    </source>
</evidence>
<evidence type="ECO:0008006" key="3">
    <source>
        <dbReference type="Google" id="ProtNLM"/>
    </source>
</evidence>
<reference evidence="1 2" key="1">
    <citation type="submission" date="2017-08" db="EMBL/GenBank/DDBJ databases">
        <title>Aliifodinibius alkalisoli sp. nov., isolated from saline alkaline soil.</title>
        <authorList>
            <person name="Liu D."/>
            <person name="Zhang G."/>
        </authorList>
    </citation>
    <scope>NUCLEOTIDE SEQUENCE [LARGE SCALE GENOMIC DNA]</scope>
    <source>
        <strain evidence="1 2">WN023</strain>
    </source>
</reference>
<comment type="caution">
    <text evidence="1">The sequence shown here is derived from an EMBL/GenBank/DDBJ whole genome shotgun (WGS) entry which is preliminary data.</text>
</comment>
<dbReference type="Proteomes" id="UP000218831">
    <property type="component" value="Unassembled WGS sequence"/>
</dbReference>
<dbReference type="OrthoDB" id="9957249at2"/>